<feature type="domain" description="Solute-binding protein family 5" evidence="6">
    <location>
        <begin position="76"/>
        <end position="436"/>
    </location>
</feature>
<evidence type="ECO:0000256" key="5">
    <source>
        <dbReference type="SAM" id="SignalP"/>
    </source>
</evidence>
<keyword evidence="8" id="KW-1185">Reference proteome</keyword>
<comment type="subcellular location">
    <subcellularLocation>
        <location evidence="1">Cell envelope</location>
    </subcellularLocation>
</comment>
<dbReference type="PANTHER" id="PTHR30290:SF10">
    <property type="entry name" value="PERIPLASMIC OLIGOPEPTIDE-BINDING PROTEIN-RELATED"/>
    <property type="match status" value="1"/>
</dbReference>
<comment type="caution">
    <text evidence="7">The sequence shown here is derived from an EMBL/GenBank/DDBJ whole genome shotgun (WGS) entry which is preliminary data.</text>
</comment>
<dbReference type="Pfam" id="PF00496">
    <property type="entry name" value="SBP_bac_5"/>
    <property type="match status" value="1"/>
</dbReference>
<dbReference type="PANTHER" id="PTHR30290">
    <property type="entry name" value="PERIPLASMIC BINDING COMPONENT OF ABC TRANSPORTER"/>
    <property type="match status" value="1"/>
</dbReference>
<feature type="signal peptide" evidence="5">
    <location>
        <begin position="1"/>
        <end position="18"/>
    </location>
</feature>
<evidence type="ECO:0000256" key="3">
    <source>
        <dbReference type="ARBA" id="ARBA00022448"/>
    </source>
</evidence>
<dbReference type="InterPro" id="IPR030678">
    <property type="entry name" value="Peptide/Ni-bd"/>
</dbReference>
<gene>
    <name evidence="7" type="ORF">AB0I59_15080</name>
</gene>
<keyword evidence="4 5" id="KW-0732">Signal</keyword>
<proteinExistence type="inferred from homology"/>
<accession>A0ABV3GEA8</accession>
<dbReference type="Gene3D" id="3.40.190.10">
    <property type="entry name" value="Periplasmic binding protein-like II"/>
    <property type="match status" value="1"/>
</dbReference>
<name>A0ABV3GEA8_MICGL</name>
<dbReference type="Proteomes" id="UP001551675">
    <property type="component" value="Unassembled WGS sequence"/>
</dbReference>
<reference evidence="7 8" key="1">
    <citation type="submission" date="2024-06" db="EMBL/GenBank/DDBJ databases">
        <title>The Natural Products Discovery Center: Release of the First 8490 Sequenced Strains for Exploring Actinobacteria Biosynthetic Diversity.</title>
        <authorList>
            <person name="Kalkreuter E."/>
            <person name="Kautsar S.A."/>
            <person name="Yang D."/>
            <person name="Bader C.D."/>
            <person name="Teijaro C.N."/>
            <person name="Fluegel L."/>
            <person name="Davis C.M."/>
            <person name="Simpson J.R."/>
            <person name="Lauterbach L."/>
            <person name="Steele A.D."/>
            <person name="Gui C."/>
            <person name="Meng S."/>
            <person name="Li G."/>
            <person name="Viehrig K."/>
            <person name="Ye F."/>
            <person name="Su P."/>
            <person name="Kiefer A.F."/>
            <person name="Nichols A."/>
            <person name="Cepeda A.J."/>
            <person name="Yan W."/>
            <person name="Fan B."/>
            <person name="Jiang Y."/>
            <person name="Adhikari A."/>
            <person name="Zheng C.-J."/>
            <person name="Schuster L."/>
            <person name="Cowan T.M."/>
            <person name="Smanski M.J."/>
            <person name="Chevrette M.G."/>
            <person name="De Carvalho L.P.S."/>
            <person name="Shen B."/>
        </authorList>
    </citation>
    <scope>NUCLEOTIDE SEQUENCE [LARGE SCALE GENOMIC DNA]</scope>
    <source>
        <strain evidence="7 8">NPDC050100</strain>
    </source>
</reference>
<dbReference type="EMBL" id="JBFALK010000007">
    <property type="protein sequence ID" value="MEV0969960.1"/>
    <property type="molecule type" value="Genomic_DNA"/>
</dbReference>
<dbReference type="InterPro" id="IPR039424">
    <property type="entry name" value="SBP_5"/>
</dbReference>
<evidence type="ECO:0000256" key="1">
    <source>
        <dbReference type="ARBA" id="ARBA00004196"/>
    </source>
</evidence>
<dbReference type="Gene3D" id="3.10.105.10">
    <property type="entry name" value="Dipeptide-binding Protein, Domain 3"/>
    <property type="match status" value="1"/>
</dbReference>
<organism evidence="7 8">
    <name type="scientific">Microtetraspora glauca</name>
    <dbReference type="NCBI Taxonomy" id="1996"/>
    <lineage>
        <taxon>Bacteria</taxon>
        <taxon>Bacillati</taxon>
        <taxon>Actinomycetota</taxon>
        <taxon>Actinomycetes</taxon>
        <taxon>Streptosporangiales</taxon>
        <taxon>Streptosporangiaceae</taxon>
        <taxon>Microtetraspora</taxon>
    </lineage>
</organism>
<dbReference type="InterPro" id="IPR000914">
    <property type="entry name" value="SBP_5_dom"/>
</dbReference>
<evidence type="ECO:0000256" key="2">
    <source>
        <dbReference type="ARBA" id="ARBA00005695"/>
    </source>
</evidence>
<dbReference type="PROSITE" id="PS51257">
    <property type="entry name" value="PROKAR_LIPOPROTEIN"/>
    <property type="match status" value="1"/>
</dbReference>
<protein>
    <submittedName>
        <fullName evidence="7">ABC transporter substrate-binding protein</fullName>
    </submittedName>
</protein>
<evidence type="ECO:0000313" key="7">
    <source>
        <dbReference type="EMBL" id="MEV0969960.1"/>
    </source>
</evidence>
<dbReference type="PIRSF" id="PIRSF002741">
    <property type="entry name" value="MppA"/>
    <property type="match status" value="1"/>
</dbReference>
<feature type="chain" id="PRO_5047065452" evidence="5">
    <location>
        <begin position="19"/>
        <end position="526"/>
    </location>
</feature>
<dbReference type="CDD" id="cd00995">
    <property type="entry name" value="PBP2_NikA_DppA_OppA_like"/>
    <property type="match status" value="1"/>
</dbReference>
<sequence>MKRSIVTLVGAVGASVLALTGCSATGNGDAASDGVTYALAGDPGQLNPIKNATVAAQNLAAFGYESLVSFTAGADPQGLLAEKWEESTTELRFTLKNGIVCADGSPLTASDVKASFDYAGLKETGSPYRGVYFPATGLKIDADDASRTVTFHSDTPQSFLLATIGLMPVVCHAGSADPSKLDKEWIGTGPYKLAESSPGQSYTLKLRPEYGWGAGGVTAKTQGLPATVTVQVVESESTIANMLQSGEVNLGLIAGDDRQRLDSLGLNKIDVPARPGLVFFNQAKGRATHDLAVRQALAGAIDRDAVGKVSTGGRGTPMKSLTTSYSNVCKTTDITPALTAFDKDAAAAALDKGGWVKGANGTREKDGKPLSLVLLYPANSDKSAVSGIELIQQQLAEIGVKATPTPSPSYTDVIFQGGDWDMLWAPISTTLPNTWQGILSGDFPPKGGNWTYNTNQEFFDLAATAQGQAGEKSCGSWEAAQRSLVKDLEVLPLYESTETAYGNGVKFNLNSNTLVVPTSLRVSESK</sequence>
<evidence type="ECO:0000256" key="4">
    <source>
        <dbReference type="ARBA" id="ARBA00022729"/>
    </source>
</evidence>
<dbReference type="SUPFAM" id="SSF53850">
    <property type="entry name" value="Periplasmic binding protein-like II"/>
    <property type="match status" value="1"/>
</dbReference>
<keyword evidence="3" id="KW-0813">Transport</keyword>
<comment type="similarity">
    <text evidence="2">Belongs to the bacterial solute-binding protein 5 family.</text>
</comment>
<dbReference type="RefSeq" id="WP_082777262.1">
    <property type="nucleotide sequence ID" value="NZ_JBFALK010000007.1"/>
</dbReference>
<evidence type="ECO:0000259" key="6">
    <source>
        <dbReference type="Pfam" id="PF00496"/>
    </source>
</evidence>
<evidence type="ECO:0000313" key="8">
    <source>
        <dbReference type="Proteomes" id="UP001551675"/>
    </source>
</evidence>